<proteinExistence type="predicted"/>
<protein>
    <submittedName>
        <fullName evidence="2">Uncharacterized protein</fullName>
    </submittedName>
</protein>
<reference evidence="2 3" key="1">
    <citation type="submission" date="2020-04" db="EMBL/GenBank/DDBJ databases">
        <authorList>
            <person name="Wallbank WR R."/>
            <person name="Pardo Diaz C."/>
            <person name="Kozak K."/>
            <person name="Martin S."/>
            <person name="Jiggins C."/>
            <person name="Moest M."/>
            <person name="Warren A I."/>
            <person name="Byers J.R.P. K."/>
            <person name="Montejo-Kovacevich G."/>
            <person name="Yen C E."/>
        </authorList>
    </citation>
    <scope>NUCLEOTIDE SEQUENCE [LARGE SCALE GENOMIC DNA]</scope>
</reference>
<gene>
    <name evidence="2" type="ORF">APLA_LOCUS2897</name>
</gene>
<name>A0A8S0Z2F7_ARCPL</name>
<dbReference type="Proteomes" id="UP000494106">
    <property type="component" value="Unassembled WGS sequence"/>
</dbReference>
<comment type="caution">
    <text evidence="2">The sequence shown here is derived from an EMBL/GenBank/DDBJ whole genome shotgun (WGS) entry which is preliminary data.</text>
</comment>
<dbReference type="EMBL" id="CADEBC010000208">
    <property type="protein sequence ID" value="CAB3226471.1"/>
    <property type="molecule type" value="Genomic_DNA"/>
</dbReference>
<accession>A0A8S0Z2F7</accession>
<sequence length="399" mass="44732">MNKEPVKQSLLTVASGEIREDVPYTPANVKKDEFPPLSLDIIVSLPSSNTQHRISALSSLLDLTTPQNPITMENFLKISDQNNEIKINHSIDNELNLKVAVKVVNHGRVESVLANKQNTVPTKKAIAKEADKQRRASNRSKNNKSLTKSRGDLSHTMSTYTSISSTATASTSTAGANAKKNVKTTLTFESKISKTARSCRNKKENKDVVETEKVIKKKKECKKCNISPTANRKGLVVKSRHQESLRNCSEWSTSEDTLIYRALASADTTYSLFKKLFPNRFWRRAKAAAACKSNKSNNDRLRRTIKKKRPHINQTHNKNKTHMIPNTVQSSHIKCDKSVDTTDLNSRPETNGPNSKHLSTMSPNDFTDVNIMNLTVFGYFNPLCERQRMAQAYVGAHVH</sequence>
<organism evidence="2 3">
    <name type="scientific">Arctia plantaginis</name>
    <name type="common">Wood tiger moth</name>
    <name type="synonym">Phalaena plantaginis</name>
    <dbReference type="NCBI Taxonomy" id="874455"/>
    <lineage>
        <taxon>Eukaryota</taxon>
        <taxon>Metazoa</taxon>
        <taxon>Ecdysozoa</taxon>
        <taxon>Arthropoda</taxon>
        <taxon>Hexapoda</taxon>
        <taxon>Insecta</taxon>
        <taxon>Pterygota</taxon>
        <taxon>Neoptera</taxon>
        <taxon>Endopterygota</taxon>
        <taxon>Lepidoptera</taxon>
        <taxon>Glossata</taxon>
        <taxon>Ditrysia</taxon>
        <taxon>Noctuoidea</taxon>
        <taxon>Erebidae</taxon>
        <taxon>Arctiinae</taxon>
        <taxon>Arctia</taxon>
    </lineage>
</organism>
<dbReference type="AlphaFoldDB" id="A0A8S0Z2F7"/>
<evidence type="ECO:0000313" key="2">
    <source>
        <dbReference type="EMBL" id="CAB3226471.1"/>
    </source>
</evidence>
<feature type="region of interest" description="Disordered" evidence="1">
    <location>
        <begin position="338"/>
        <end position="361"/>
    </location>
</feature>
<evidence type="ECO:0000256" key="1">
    <source>
        <dbReference type="SAM" id="MobiDB-lite"/>
    </source>
</evidence>
<keyword evidence="3" id="KW-1185">Reference proteome</keyword>
<dbReference type="OrthoDB" id="272624at2759"/>
<feature type="region of interest" description="Disordered" evidence="1">
    <location>
        <begin position="123"/>
        <end position="154"/>
    </location>
</feature>
<feature type="compositionally biased region" description="Polar residues" evidence="1">
    <location>
        <begin position="341"/>
        <end position="361"/>
    </location>
</feature>
<evidence type="ECO:0000313" key="3">
    <source>
        <dbReference type="Proteomes" id="UP000494106"/>
    </source>
</evidence>